<keyword evidence="2" id="KW-0472">Membrane</keyword>
<feature type="compositionally biased region" description="Basic and acidic residues" evidence="1">
    <location>
        <begin position="180"/>
        <end position="191"/>
    </location>
</feature>
<gene>
    <name evidence="3" type="ORF">EHS19_02360</name>
</gene>
<feature type="transmembrane region" description="Helical" evidence="2">
    <location>
        <begin position="6"/>
        <end position="25"/>
    </location>
</feature>
<dbReference type="EMBL" id="RQSP01000004">
    <property type="protein sequence ID" value="KAB5608180.1"/>
    <property type="molecule type" value="Genomic_DNA"/>
</dbReference>
<accession>A0A5N5RML0</accession>
<dbReference type="OrthoDB" id="3243298at2"/>
<organism evidence="3 4">
    <name type="scientific">Bifidobacterium jacchi</name>
    <dbReference type="NCBI Taxonomy" id="2490545"/>
    <lineage>
        <taxon>Bacteria</taxon>
        <taxon>Bacillati</taxon>
        <taxon>Actinomycetota</taxon>
        <taxon>Actinomycetes</taxon>
        <taxon>Bifidobacteriales</taxon>
        <taxon>Bifidobacteriaceae</taxon>
        <taxon>Bifidobacterium</taxon>
    </lineage>
</organism>
<keyword evidence="2" id="KW-0812">Transmembrane</keyword>
<evidence type="ECO:0000313" key="3">
    <source>
        <dbReference type="EMBL" id="KAB5608180.1"/>
    </source>
</evidence>
<feature type="region of interest" description="Disordered" evidence="1">
    <location>
        <begin position="434"/>
        <end position="469"/>
    </location>
</feature>
<feature type="compositionally biased region" description="Basic and acidic residues" evidence="1">
    <location>
        <begin position="252"/>
        <end position="265"/>
    </location>
</feature>
<feature type="transmembrane region" description="Helical" evidence="2">
    <location>
        <begin position="124"/>
        <end position="142"/>
    </location>
</feature>
<evidence type="ECO:0000313" key="4">
    <source>
        <dbReference type="Proteomes" id="UP000326336"/>
    </source>
</evidence>
<evidence type="ECO:0000256" key="1">
    <source>
        <dbReference type="SAM" id="MobiDB-lite"/>
    </source>
</evidence>
<feature type="compositionally biased region" description="Low complexity" evidence="1">
    <location>
        <begin position="212"/>
        <end position="244"/>
    </location>
</feature>
<keyword evidence="4" id="KW-1185">Reference proteome</keyword>
<dbReference type="RefSeq" id="WP_151916200.1">
    <property type="nucleotide sequence ID" value="NZ_RQSP01000004.1"/>
</dbReference>
<dbReference type="AlphaFoldDB" id="A0A5N5RML0"/>
<feature type="compositionally biased region" description="Low complexity" evidence="1">
    <location>
        <begin position="161"/>
        <end position="179"/>
    </location>
</feature>
<comment type="caution">
    <text evidence="3">The sequence shown here is derived from an EMBL/GenBank/DDBJ whole genome shotgun (WGS) entry which is preliminary data.</text>
</comment>
<name>A0A5N5RML0_9BIFI</name>
<feature type="region of interest" description="Disordered" evidence="1">
    <location>
        <begin position="343"/>
        <end position="373"/>
    </location>
</feature>
<feature type="transmembrane region" description="Helical" evidence="2">
    <location>
        <begin position="99"/>
        <end position="118"/>
    </location>
</feature>
<proteinExistence type="predicted"/>
<sequence>MGYESLSTVVVLVIVVIFLVGWLPARTIASMRKVIEHREDQFSTSLHLVDGDSGTRFSDERTPQAKGIIMRPSQSAKYTAEYVARVRKARAEAIRRRRIIVLSLLVITVVVLVCAVVRHFSALFALIPGVLLALVLALGVRASRQAREWERRVAQERRAGRYGAADRAGAQRAGAQRAGARSDRGRSDQSAKARGMLHASRADGVRGGAAGASGPVAAGDAARSGVSSDMASSGMASAASAKAAQETSTEVMEQREIRRALRASRDAQQQAVAARRERQEQRALRDGSKAISAGNAAASVAPVASSASAAAPSGASPAAVASSVPAAPVESAAETSASVASTAAVAGDARPSQDLVRVDEQQPSDETNELAHVKPARTLDAFAVAAQQDLISFSLGSPRNGEQPQPAAPESLEIKSTRQVAKAVPVAADAAQVGHVDTAERGDTTAAMRSGADGRQIGGGDDRPAEDAAAASVVNAADALADETASSFHDREVDADVEAPAATGDSLGANLQAVLARRSV</sequence>
<dbReference type="Proteomes" id="UP000326336">
    <property type="component" value="Unassembled WGS sequence"/>
</dbReference>
<feature type="region of interest" description="Disordered" evidence="1">
    <location>
        <begin position="483"/>
        <end position="507"/>
    </location>
</feature>
<evidence type="ECO:0000256" key="2">
    <source>
        <dbReference type="SAM" id="Phobius"/>
    </source>
</evidence>
<feature type="region of interest" description="Disordered" evidence="1">
    <location>
        <begin position="160"/>
        <end position="292"/>
    </location>
</feature>
<feature type="compositionally biased region" description="Basic and acidic residues" evidence="1">
    <location>
        <begin position="274"/>
        <end position="288"/>
    </location>
</feature>
<reference evidence="3 4" key="1">
    <citation type="journal article" date="2019" name="Int. J. Syst. Evol. Microbiol.">
        <title>Bifidobacterium jacchi sp. nov., isolated from the faeces of a baby common marmoset (Callithrix jacchus).</title>
        <authorList>
            <person name="Modesto M."/>
            <person name="Watanabe K."/>
            <person name="Arita M."/>
            <person name="Satti M."/>
            <person name="Oki K."/>
            <person name="Sciavilla P."/>
            <person name="Patavino C."/>
            <person name="Camma C."/>
            <person name="Michelini S."/>
            <person name="Sgorbati B."/>
            <person name="Mattarelli P."/>
        </authorList>
    </citation>
    <scope>NUCLEOTIDE SEQUENCE [LARGE SCALE GENOMIC DNA]</scope>
    <source>
        <strain evidence="3 4">MRM 9.3</strain>
    </source>
</reference>
<protein>
    <submittedName>
        <fullName evidence="3">Uncharacterized protein</fullName>
    </submittedName>
</protein>
<keyword evidence="2" id="KW-1133">Transmembrane helix</keyword>